<dbReference type="Pfam" id="PF17236">
    <property type="entry name" value="SU10_MCP"/>
    <property type="match status" value="1"/>
</dbReference>
<dbReference type="RefSeq" id="WP_203527993.1">
    <property type="nucleotide sequence ID" value="NZ_CP083370.1"/>
</dbReference>
<comment type="caution">
    <text evidence="1">The sequence shown here is derived from an EMBL/GenBank/DDBJ whole genome shotgun (WGS) entry which is preliminary data.</text>
</comment>
<dbReference type="InterPro" id="IPR035198">
    <property type="entry name" value="SU10_MCP"/>
</dbReference>
<gene>
    <name evidence="1" type="ORF">GFB56_12345</name>
</gene>
<reference evidence="1 2" key="1">
    <citation type="submission" date="2020-01" db="EMBL/GenBank/DDBJ databases">
        <title>Draft genome assembly of Ensifer adhaerens T173.</title>
        <authorList>
            <person name="Craig J.E."/>
            <person name="Stinchcombe J.R."/>
        </authorList>
    </citation>
    <scope>NUCLEOTIDE SEQUENCE [LARGE SCALE GENOMIC DNA]</scope>
    <source>
        <strain evidence="1 2">T173</strain>
    </source>
</reference>
<dbReference type="Proteomes" id="UP000744980">
    <property type="component" value="Unassembled WGS sequence"/>
</dbReference>
<protein>
    <submittedName>
        <fullName evidence="1">Head protein</fullName>
    </submittedName>
</protein>
<proteinExistence type="predicted"/>
<accession>A0AAW4FKI0</accession>
<sequence>MAALANTFTTNQAVGNREELSDVVSRITPEDTPIYSLIEKGSTKSVHPEWETDELAAPAANIKTEGDEYTFGAISPPDRLGNYTQILRKDWIISATQEVVSEAGNVQKRKYQKLKKGVELRKDVEFAIVDTNASVGGATRELGSLSTWIETNVSRGATGANGGFDTPTGLTVAPTNGTQRAFTKTILDSVMQQGFQNGANFRHVSASPYVKSVFVTFMSDSNVAPFRYAVSKGGERNTIVASADYYEGPFGTVMIHPNRVQAGSAGLARNAFFIDPEMLSFLWLRKIQEDKDVAKTGDADKGVLIGEGTLKVHNEKGLGVAADLFGLTAAS</sequence>
<dbReference type="AlphaFoldDB" id="A0AAW4FKI0"/>
<organism evidence="1 2">
    <name type="scientific">Ensifer canadensis</name>
    <dbReference type="NCBI Taxonomy" id="555315"/>
    <lineage>
        <taxon>Bacteria</taxon>
        <taxon>Pseudomonadati</taxon>
        <taxon>Pseudomonadota</taxon>
        <taxon>Alphaproteobacteria</taxon>
        <taxon>Hyphomicrobiales</taxon>
        <taxon>Rhizobiaceae</taxon>
        <taxon>Sinorhizobium/Ensifer group</taxon>
        <taxon>Ensifer</taxon>
    </lineage>
</organism>
<keyword evidence="2" id="KW-1185">Reference proteome</keyword>
<name>A0AAW4FKI0_9HYPH</name>
<evidence type="ECO:0000313" key="2">
    <source>
        <dbReference type="Proteomes" id="UP000744980"/>
    </source>
</evidence>
<dbReference type="EMBL" id="WXFA01000006">
    <property type="protein sequence ID" value="MBM3091606.1"/>
    <property type="molecule type" value="Genomic_DNA"/>
</dbReference>
<evidence type="ECO:0000313" key="1">
    <source>
        <dbReference type="EMBL" id="MBM3091606.1"/>
    </source>
</evidence>